<dbReference type="PANTHER" id="PTHR10353:SF36">
    <property type="entry name" value="LP05116P"/>
    <property type="match status" value="1"/>
</dbReference>
<dbReference type="Proteomes" id="UP001157109">
    <property type="component" value="Unassembled WGS sequence"/>
</dbReference>
<keyword evidence="3" id="KW-0326">Glycosidase</keyword>
<evidence type="ECO:0000256" key="3">
    <source>
        <dbReference type="ARBA" id="ARBA00023295"/>
    </source>
</evidence>
<dbReference type="PANTHER" id="PTHR10353">
    <property type="entry name" value="GLYCOSYL HYDROLASE"/>
    <property type="match status" value="1"/>
</dbReference>
<dbReference type="PROSITE" id="PS00653">
    <property type="entry name" value="GLYCOSYL_HYDROL_F1_2"/>
    <property type="match status" value="1"/>
</dbReference>
<dbReference type="EMBL" id="BSUJ01000001">
    <property type="protein sequence ID" value="GMA21514.1"/>
    <property type="molecule type" value="Genomic_DNA"/>
</dbReference>
<evidence type="ECO:0000313" key="6">
    <source>
        <dbReference type="EMBL" id="GMA22167.1"/>
    </source>
</evidence>
<evidence type="ECO:0000313" key="7">
    <source>
        <dbReference type="EMBL" id="GMA22215.1"/>
    </source>
</evidence>
<keyword evidence="2" id="KW-0378">Hydrolase</keyword>
<evidence type="ECO:0000313" key="5">
    <source>
        <dbReference type="EMBL" id="GMA21514.1"/>
    </source>
</evidence>
<keyword evidence="8" id="KW-1185">Reference proteome</keyword>
<reference evidence="8" key="2">
    <citation type="journal article" date="2019" name="Int. J. Syst. Evol. Microbiol.">
        <title>The Global Catalogue of Microorganisms (GCM) 10K type strain sequencing project: providing services to taxonomists for standard genome sequencing and annotation.</title>
        <authorList>
            <consortium name="The Broad Institute Genomics Platform"/>
            <consortium name="The Broad Institute Genome Sequencing Center for Infectious Disease"/>
            <person name="Wu L."/>
            <person name="Ma J."/>
        </authorList>
    </citation>
    <scope>NUCLEOTIDE SEQUENCE [LARGE SCALE GENOMIC DNA]</scope>
    <source>
        <strain evidence="8">NBRC 105830</strain>
    </source>
</reference>
<comment type="caution">
    <text evidence="7">The sequence shown here is derived from an EMBL/GenBank/DDBJ whole genome shotgun (WGS) entry which is preliminary data.</text>
</comment>
<reference evidence="7" key="3">
    <citation type="submission" date="2023-02" db="EMBL/GenBank/DDBJ databases">
        <authorList>
            <person name="Sun Q."/>
            <person name="Mori K."/>
        </authorList>
    </citation>
    <scope>NUCLEOTIDE SEQUENCE</scope>
    <source>
        <strain evidence="7">NBRC 105830</strain>
    </source>
</reference>
<protein>
    <recommendedName>
        <fullName evidence="9">Beta-glucosidase</fullName>
    </recommendedName>
</protein>
<dbReference type="EMBL" id="BSUJ01000006">
    <property type="protein sequence ID" value="GMA22167.1"/>
    <property type="molecule type" value="Genomic_DNA"/>
</dbReference>
<dbReference type="SUPFAM" id="SSF51445">
    <property type="entry name" value="(Trans)glycosidases"/>
    <property type="match status" value="1"/>
</dbReference>
<dbReference type="InterPro" id="IPR001360">
    <property type="entry name" value="Glyco_hydro_1"/>
</dbReference>
<organism evidence="7 8">
    <name type="scientific">Arsenicicoccus piscis</name>
    <dbReference type="NCBI Taxonomy" id="673954"/>
    <lineage>
        <taxon>Bacteria</taxon>
        <taxon>Bacillati</taxon>
        <taxon>Actinomycetota</taxon>
        <taxon>Actinomycetes</taxon>
        <taxon>Micrococcales</taxon>
        <taxon>Intrasporangiaceae</taxon>
        <taxon>Arsenicicoccus</taxon>
    </lineage>
</organism>
<evidence type="ECO:0000256" key="1">
    <source>
        <dbReference type="ARBA" id="ARBA00010838"/>
    </source>
</evidence>
<evidence type="ECO:0000313" key="8">
    <source>
        <dbReference type="Proteomes" id="UP001157109"/>
    </source>
</evidence>
<proteinExistence type="inferred from homology"/>
<dbReference type="InterPro" id="IPR017853">
    <property type="entry name" value="GH"/>
</dbReference>
<reference evidence="7" key="1">
    <citation type="journal article" date="2014" name="Int. J. Syst. Evol. Microbiol.">
        <title>Complete genome of a new Firmicutes species belonging to the dominant human colonic microbiota ('Ruminococcus bicirculans') reveals two chromosomes and a selective capacity to utilize plant glucans.</title>
        <authorList>
            <consortium name="NISC Comparative Sequencing Program"/>
            <person name="Wegmann U."/>
            <person name="Louis P."/>
            <person name="Goesmann A."/>
            <person name="Henrissat B."/>
            <person name="Duncan S.H."/>
            <person name="Flint H.J."/>
        </authorList>
    </citation>
    <scope>NUCLEOTIDE SEQUENCE</scope>
    <source>
        <strain evidence="7">NBRC 105830</strain>
    </source>
</reference>
<dbReference type="EMBL" id="BSUJ01000007">
    <property type="protein sequence ID" value="GMA22215.1"/>
    <property type="molecule type" value="Genomic_DNA"/>
</dbReference>
<name>A0ABQ6HXB9_9MICO</name>
<dbReference type="Pfam" id="PF00232">
    <property type="entry name" value="Glyco_hydro_1"/>
    <property type="match status" value="1"/>
</dbReference>
<gene>
    <name evidence="5" type="ORF">GCM10025862_35350</name>
    <name evidence="6" type="ORF">GCM10025862_41900</name>
    <name evidence="7" type="ORF">GCM10025862_42380</name>
</gene>
<dbReference type="Gene3D" id="3.20.20.80">
    <property type="entry name" value="Glycosidases"/>
    <property type="match status" value="1"/>
</dbReference>
<sequence>MTTTPSTAADTSAPDTAADTAADIAAAVKQVRLDSFPKDFVWGSATASYQIEGGAKEGGRGPSIWDTFSGTPGKVLDGDTGEVACDHYHRWPEDIELMQELGLDAYRLSIAWPRIQPKGSGEFNEDGLTFYRDLLDGLIEAGIKPVVTLYHWDLPQDLEDAGGWANRETALRFEDYARHLARELGDRVDVWTTLNEPWCSAFLGYAAGVHAPGRQEPAAALAAAHHLNLAHGLAVRAIREELPDARCSVTLNLHVTYPEDESSEADRRAVRRIDAVANDIFLDPMLLGSTQLT</sequence>
<accession>A0ABQ6HXB9</accession>
<comment type="similarity">
    <text evidence="1 4">Belongs to the glycosyl hydrolase 1 family.</text>
</comment>
<evidence type="ECO:0000256" key="2">
    <source>
        <dbReference type="ARBA" id="ARBA00022801"/>
    </source>
</evidence>
<dbReference type="InterPro" id="IPR033132">
    <property type="entry name" value="GH_1_N_CS"/>
</dbReference>
<evidence type="ECO:0000256" key="4">
    <source>
        <dbReference type="RuleBase" id="RU003690"/>
    </source>
</evidence>
<evidence type="ECO:0008006" key="9">
    <source>
        <dbReference type="Google" id="ProtNLM"/>
    </source>
</evidence>